<evidence type="ECO:0000256" key="1">
    <source>
        <dbReference type="SAM" id="Phobius"/>
    </source>
</evidence>
<evidence type="ECO:0008006" key="4">
    <source>
        <dbReference type="Google" id="ProtNLM"/>
    </source>
</evidence>
<keyword evidence="1" id="KW-1133">Transmembrane helix</keyword>
<gene>
    <name evidence="2" type="ORF">GCM10022252_68700</name>
</gene>
<keyword evidence="1" id="KW-0472">Membrane</keyword>
<organism evidence="2 3">
    <name type="scientific">Streptosporangium oxazolinicum</name>
    <dbReference type="NCBI Taxonomy" id="909287"/>
    <lineage>
        <taxon>Bacteria</taxon>
        <taxon>Bacillati</taxon>
        <taxon>Actinomycetota</taxon>
        <taxon>Actinomycetes</taxon>
        <taxon>Streptosporangiales</taxon>
        <taxon>Streptosporangiaceae</taxon>
        <taxon>Streptosporangium</taxon>
    </lineage>
</organism>
<name>A0ABP8BHF7_9ACTN</name>
<comment type="caution">
    <text evidence="2">The sequence shown here is derived from an EMBL/GenBank/DDBJ whole genome shotgun (WGS) entry which is preliminary data.</text>
</comment>
<reference evidence="3" key="1">
    <citation type="journal article" date="2019" name="Int. J. Syst. Evol. Microbiol.">
        <title>The Global Catalogue of Microorganisms (GCM) 10K type strain sequencing project: providing services to taxonomists for standard genome sequencing and annotation.</title>
        <authorList>
            <consortium name="The Broad Institute Genomics Platform"/>
            <consortium name="The Broad Institute Genome Sequencing Center for Infectious Disease"/>
            <person name="Wu L."/>
            <person name="Ma J."/>
        </authorList>
    </citation>
    <scope>NUCLEOTIDE SEQUENCE [LARGE SCALE GENOMIC DNA]</scope>
    <source>
        <strain evidence="3">JCM 17388</strain>
    </source>
</reference>
<proteinExistence type="predicted"/>
<keyword evidence="1" id="KW-0812">Transmembrane</keyword>
<sequence>MGVVLVHEEFSAHETWPLGCAHCGHLWQEEYLVRHLTDGHGHDVVLWLRSGVMVQPPWLGANCPACGRDGVRAFPPGTRPRVIAVPPPVAFPAVSPVTPSGPDLGPDLGLGLTPVPATEPGLSAAEPRPRRRVSQPVLLYALLAVAFVLFMSFEVFEYVVTRH</sequence>
<dbReference type="EMBL" id="BAABAQ010000016">
    <property type="protein sequence ID" value="GAA4206501.1"/>
    <property type="molecule type" value="Genomic_DNA"/>
</dbReference>
<accession>A0ABP8BHF7</accession>
<evidence type="ECO:0000313" key="3">
    <source>
        <dbReference type="Proteomes" id="UP001501251"/>
    </source>
</evidence>
<evidence type="ECO:0000313" key="2">
    <source>
        <dbReference type="EMBL" id="GAA4206501.1"/>
    </source>
</evidence>
<dbReference type="RefSeq" id="WP_344922380.1">
    <property type="nucleotide sequence ID" value="NZ_BAABAQ010000016.1"/>
</dbReference>
<feature type="transmembrane region" description="Helical" evidence="1">
    <location>
        <begin position="137"/>
        <end position="160"/>
    </location>
</feature>
<dbReference type="Proteomes" id="UP001501251">
    <property type="component" value="Unassembled WGS sequence"/>
</dbReference>
<keyword evidence="3" id="KW-1185">Reference proteome</keyword>
<protein>
    <recommendedName>
        <fullName evidence="4">C2H2-type domain-containing protein</fullName>
    </recommendedName>
</protein>